<dbReference type="Gene3D" id="2.60.40.150">
    <property type="entry name" value="C2 domain"/>
    <property type="match status" value="1"/>
</dbReference>
<gene>
    <name evidence="3" type="primary">fic1_0</name>
    <name evidence="3" type="ORF">A0H81_07910</name>
</gene>
<feature type="region of interest" description="Disordered" evidence="1">
    <location>
        <begin position="150"/>
        <end position="406"/>
    </location>
</feature>
<accession>A0A1C7MCD2</accession>
<keyword evidence="4" id="KW-1185">Reference proteome</keyword>
<dbReference type="AlphaFoldDB" id="A0A1C7MCD2"/>
<protein>
    <submittedName>
        <fullName evidence="3">Ingression protein fic1</fullName>
    </submittedName>
</protein>
<evidence type="ECO:0000313" key="3">
    <source>
        <dbReference type="EMBL" id="OBZ72644.1"/>
    </source>
</evidence>
<proteinExistence type="predicted"/>
<dbReference type="SUPFAM" id="SSF49562">
    <property type="entry name" value="C2 domain (Calcium/lipid-binding domain, CaLB)"/>
    <property type="match status" value="1"/>
</dbReference>
<dbReference type="InterPro" id="IPR000008">
    <property type="entry name" value="C2_dom"/>
</dbReference>
<dbReference type="PANTHER" id="PTHR47052">
    <property type="entry name" value="CONSERVED SERINE PROLINE-RICH PROTEIN (AFU_ORTHOLOGUE AFUA_2G01790)"/>
    <property type="match status" value="1"/>
</dbReference>
<organism evidence="3 4">
    <name type="scientific">Grifola frondosa</name>
    <name type="common">Maitake</name>
    <name type="synonym">Polyporus frondosus</name>
    <dbReference type="NCBI Taxonomy" id="5627"/>
    <lineage>
        <taxon>Eukaryota</taxon>
        <taxon>Fungi</taxon>
        <taxon>Dikarya</taxon>
        <taxon>Basidiomycota</taxon>
        <taxon>Agaricomycotina</taxon>
        <taxon>Agaricomycetes</taxon>
        <taxon>Polyporales</taxon>
        <taxon>Grifolaceae</taxon>
        <taxon>Grifola</taxon>
    </lineage>
</organism>
<feature type="compositionally biased region" description="Polar residues" evidence="1">
    <location>
        <begin position="160"/>
        <end position="176"/>
    </location>
</feature>
<dbReference type="EMBL" id="LUGG01000009">
    <property type="protein sequence ID" value="OBZ72644.1"/>
    <property type="molecule type" value="Genomic_DNA"/>
</dbReference>
<feature type="compositionally biased region" description="Polar residues" evidence="1">
    <location>
        <begin position="184"/>
        <end position="193"/>
    </location>
</feature>
<feature type="compositionally biased region" description="Gly residues" evidence="1">
    <location>
        <begin position="381"/>
        <end position="395"/>
    </location>
</feature>
<dbReference type="OMA" id="YPNNQAQ"/>
<dbReference type="Proteomes" id="UP000092993">
    <property type="component" value="Unassembled WGS sequence"/>
</dbReference>
<dbReference type="PANTHER" id="PTHR47052:SF3">
    <property type="entry name" value="INGRESSION PROTEIN 1"/>
    <property type="match status" value="1"/>
</dbReference>
<feature type="compositionally biased region" description="Pro residues" evidence="1">
    <location>
        <begin position="292"/>
        <end position="312"/>
    </location>
</feature>
<name>A0A1C7MCD2_GRIFR</name>
<dbReference type="Pfam" id="PF00168">
    <property type="entry name" value="C2"/>
    <property type="match status" value="1"/>
</dbReference>
<dbReference type="InterPro" id="IPR035892">
    <property type="entry name" value="C2_domain_sf"/>
</dbReference>
<comment type="caution">
    <text evidence="3">The sequence shown here is derived from an EMBL/GenBank/DDBJ whole genome shotgun (WGS) entry which is preliminary data.</text>
</comment>
<dbReference type="STRING" id="5627.A0A1C7MCD2"/>
<feature type="domain" description="C2" evidence="2">
    <location>
        <begin position="1"/>
        <end position="108"/>
    </location>
</feature>
<dbReference type="InterPro" id="IPR052981">
    <property type="entry name" value="Ingression_C2_domain"/>
</dbReference>
<evidence type="ECO:0000259" key="2">
    <source>
        <dbReference type="PROSITE" id="PS50004"/>
    </source>
</evidence>
<sequence length="406" mass="44180">MSQEIGTLVVVVLKARNLQDKHFLYKQDVFAQVTLNGTTKKTRVEERGGQHPVWDEELRLPVFNSSSEQHRSLQVSCWSKEPRVDELLCQGKVDISETLRTGEFDDWVQLEHDGAYRGELYLEMTFYAAGPPPLQRRASKLTPSDRLAAPIRPYAYPHPSSKTPPGSSPLRTPHSSTHPDQHHVSNVPTSPTGTHLAPPGPSSTHSSPRNRDDPLPPLPAEPETIPAILRAGRPHTSPQSDPRPLPPNHPLHTRYPSPPRSPPHNAVPMLSRNPQSASERIVPPASLRPGAPFVPPEPRPYPYNYPPLPPDPDLPDPYLIARYKMPLPLPDEPEGSCTPTPANPRPYLRAAAPAPARHPAQGHAKTPVGKSAIGCSRWRSSGGGGAPEAGCGARGTGPRVSAEVGP</sequence>
<dbReference type="SMART" id="SM00239">
    <property type="entry name" value="C2"/>
    <property type="match status" value="1"/>
</dbReference>
<feature type="compositionally biased region" description="Low complexity" evidence="1">
    <location>
        <begin position="345"/>
        <end position="359"/>
    </location>
</feature>
<reference evidence="3 4" key="1">
    <citation type="submission" date="2016-03" db="EMBL/GenBank/DDBJ databases">
        <title>Whole genome sequencing of Grifola frondosa 9006-11.</title>
        <authorList>
            <person name="Min B."/>
            <person name="Park H."/>
            <person name="Kim J.-G."/>
            <person name="Cho H."/>
            <person name="Oh Y.-L."/>
            <person name="Kong W.-S."/>
            <person name="Choi I.-G."/>
        </authorList>
    </citation>
    <scope>NUCLEOTIDE SEQUENCE [LARGE SCALE GENOMIC DNA]</scope>
    <source>
        <strain evidence="3 4">9006-11</strain>
    </source>
</reference>
<evidence type="ECO:0000313" key="4">
    <source>
        <dbReference type="Proteomes" id="UP000092993"/>
    </source>
</evidence>
<dbReference type="OrthoDB" id="270970at2759"/>
<dbReference type="PROSITE" id="PS50004">
    <property type="entry name" value="C2"/>
    <property type="match status" value="1"/>
</dbReference>
<evidence type="ECO:0000256" key="1">
    <source>
        <dbReference type="SAM" id="MobiDB-lite"/>
    </source>
</evidence>
<dbReference type="PRINTS" id="PR01217">
    <property type="entry name" value="PRICHEXTENSN"/>
</dbReference>